<feature type="non-terminal residue" evidence="1">
    <location>
        <position position="1"/>
    </location>
</feature>
<dbReference type="AlphaFoldDB" id="X1EHZ9"/>
<comment type="caution">
    <text evidence="1">The sequence shown here is derived from an EMBL/GenBank/DDBJ whole genome shotgun (WGS) entry which is preliminary data.</text>
</comment>
<proteinExistence type="predicted"/>
<evidence type="ECO:0000313" key="1">
    <source>
        <dbReference type="EMBL" id="GAH32237.1"/>
    </source>
</evidence>
<dbReference type="EMBL" id="BARU01012995">
    <property type="protein sequence ID" value="GAH32237.1"/>
    <property type="molecule type" value="Genomic_DNA"/>
</dbReference>
<sequence length="33" mass="3911">RLNIVKYNEISHFKHSKLFMLSAVEAKTLNSYK</sequence>
<reference evidence="1" key="1">
    <citation type="journal article" date="2014" name="Front. Microbiol.">
        <title>High frequency of phylogenetically diverse reductive dehalogenase-homologous genes in deep subseafloor sedimentary metagenomes.</title>
        <authorList>
            <person name="Kawai M."/>
            <person name="Futagami T."/>
            <person name="Toyoda A."/>
            <person name="Takaki Y."/>
            <person name="Nishi S."/>
            <person name="Hori S."/>
            <person name="Arai W."/>
            <person name="Tsubouchi T."/>
            <person name="Morono Y."/>
            <person name="Uchiyama I."/>
            <person name="Ito T."/>
            <person name="Fujiyama A."/>
            <person name="Inagaki F."/>
            <person name="Takami H."/>
        </authorList>
    </citation>
    <scope>NUCLEOTIDE SEQUENCE</scope>
    <source>
        <strain evidence="1">Expedition CK06-06</strain>
    </source>
</reference>
<name>X1EHZ9_9ZZZZ</name>
<accession>X1EHZ9</accession>
<gene>
    <name evidence="1" type="ORF">S03H2_23688</name>
</gene>
<protein>
    <submittedName>
        <fullName evidence="1">Uncharacterized protein</fullName>
    </submittedName>
</protein>
<organism evidence="1">
    <name type="scientific">marine sediment metagenome</name>
    <dbReference type="NCBI Taxonomy" id="412755"/>
    <lineage>
        <taxon>unclassified sequences</taxon>
        <taxon>metagenomes</taxon>
        <taxon>ecological metagenomes</taxon>
    </lineage>
</organism>